<proteinExistence type="predicted"/>
<organism evidence="3 4">
    <name type="scientific">Dysosmobacter welbionis</name>
    <dbReference type="NCBI Taxonomy" id="2093857"/>
    <lineage>
        <taxon>Bacteria</taxon>
        <taxon>Bacillati</taxon>
        <taxon>Bacillota</taxon>
        <taxon>Clostridia</taxon>
        <taxon>Eubacteriales</taxon>
        <taxon>Oscillospiraceae</taxon>
        <taxon>Dysosmobacter</taxon>
    </lineage>
</organism>
<evidence type="ECO:0000313" key="4">
    <source>
        <dbReference type="Proteomes" id="UP000298642"/>
    </source>
</evidence>
<dbReference type="KEGG" id="obj:EIO64_10465"/>
<dbReference type="AlphaFoldDB" id="A0A4D7AVB3"/>
<dbReference type="EMBL" id="CP034413">
    <property type="protein sequence ID" value="QCI59590.1"/>
    <property type="molecule type" value="Genomic_DNA"/>
</dbReference>
<feature type="chain" id="PRO_5020871372" description="VCBS repeat-containing protein" evidence="2">
    <location>
        <begin position="22"/>
        <end position="318"/>
    </location>
</feature>
<feature type="compositionally biased region" description="Low complexity" evidence="1">
    <location>
        <begin position="36"/>
        <end position="55"/>
    </location>
</feature>
<sequence length="318" mass="34250">MKKAFLMVLACLLLAGCGAPSETVTPTDSWPDSALAETNEAAAESPPEPISTAPAESPPATAPAEPLSAPAVVTAGQAPEEPYDLPTEVIGLKDWIGESRWNHDPVGLLAELPERELSLYGVTKWLDSSALLRWGDSLAEFSWSFGGPLIVEPQLWCWDVDSDGQEEVVVINHVDSGTGTSIEELHVVKKDGDGTLTDYCFPESLWQEDLSGLLSVVSDGDRTYTVLGADLVDLTDEIQTQFPDLNPAMIEDTSTGRWANFSVQSGTDGNGSDLFFTGSAMLEGREIPYDWYAAEITAAISYENGIFTLSDFHLNSLS</sequence>
<evidence type="ECO:0000313" key="3">
    <source>
        <dbReference type="EMBL" id="QCI59590.1"/>
    </source>
</evidence>
<evidence type="ECO:0000256" key="2">
    <source>
        <dbReference type="SAM" id="SignalP"/>
    </source>
</evidence>
<keyword evidence="2" id="KW-0732">Signal</keyword>
<reference evidence="4" key="1">
    <citation type="submission" date="2018-12" db="EMBL/GenBank/DDBJ databases">
        <title>Dusodibacter welbiota gen. nov., sp. nov., isolated from human faeces and emended description of the Oscillibacter genus.</title>
        <authorList>
            <person name="Le Roy T."/>
            <person name="Van der Smissen P."/>
            <person name="Delzenne N."/>
            <person name="Muccioli G."/>
            <person name="Collet J.F."/>
            <person name="Cani P.D."/>
        </authorList>
    </citation>
    <scope>NUCLEOTIDE SEQUENCE [LARGE SCALE GENOMIC DNA]</scope>
    <source>
        <strain evidence="4">J115</strain>
    </source>
</reference>
<gene>
    <name evidence="3" type="ORF">EIO64_10465</name>
</gene>
<dbReference type="PROSITE" id="PS51257">
    <property type="entry name" value="PROKAR_LIPOPROTEIN"/>
    <property type="match status" value="1"/>
</dbReference>
<dbReference type="RefSeq" id="WP_119310375.1">
    <property type="nucleotide sequence ID" value="NZ_CP034413.3"/>
</dbReference>
<feature type="signal peptide" evidence="2">
    <location>
        <begin position="1"/>
        <end position="21"/>
    </location>
</feature>
<feature type="region of interest" description="Disordered" evidence="1">
    <location>
        <begin position="21"/>
        <end position="66"/>
    </location>
</feature>
<dbReference type="GeneID" id="89520574"/>
<evidence type="ECO:0008006" key="5">
    <source>
        <dbReference type="Google" id="ProtNLM"/>
    </source>
</evidence>
<dbReference type="Proteomes" id="UP000298642">
    <property type="component" value="Chromosome"/>
</dbReference>
<name>A0A4D7AVB3_9FIRM</name>
<accession>A0A4D7AVB3</accession>
<protein>
    <recommendedName>
        <fullName evidence="5">VCBS repeat-containing protein</fullName>
    </recommendedName>
</protein>
<evidence type="ECO:0000256" key="1">
    <source>
        <dbReference type="SAM" id="MobiDB-lite"/>
    </source>
</evidence>
<keyword evidence="4" id="KW-1185">Reference proteome</keyword>